<sequence>MKHITIQKITPQYWCVTFDNPPLNLVNVDTYTDLLNLLDEVENDSEVKVLVFDSANPDFFLAHFDVARAAEKVDKTIPSELPAFIDIATRLERSPVVSIAKIRGRARGVGSEFALVCDMRFASLEKTILGQPEVGTGVIPGGGGIERLSLLVGRARALEIVLGGEDFHAPIAERYGWINRAIPDDELDSFVDRFAHRLSTFDQQALKEAKRLINRSGLPDVGHLLETLQIFRSASTWQGAQERIPRALKKGLGQPGDFELRFGDYLNEL</sequence>
<dbReference type="AlphaFoldDB" id="A0A1I6SF35"/>
<dbReference type="Proteomes" id="UP000198660">
    <property type="component" value="Unassembled WGS sequence"/>
</dbReference>
<dbReference type="Gene3D" id="3.90.226.10">
    <property type="entry name" value="2-enoyl-CoA Hydratase, Chain A, domain 1"/>
    <property type="match status" value="1"/>
</dbReference>
<evidence type="ECO:0000313" key="1">
    <source>
        <dbReference type="EMBL" id="SFS75430.1"/>
    </source>
</evidence>
<proteinExistence type="predicted"/>
<dbReference type="InterPro" id="IPR029045">
    <property type="entry name" value="ClpP/crotonase-like_dom_sf"/>
</dbReference>
<keyword evidence="2" id="KW-1185">Reference proteome</keyword>
<name>A0A1I6SF35_9BACL</name>
<dbReference type="PANTHER" id="PTHR43459:SF1">
    <property type="entry name" value="EG:BACN32G11.4 PROTEIN"/>
    <property type="match status" value="1"/>
</dbReference>
<reference evidence="2" key="1">
    <citation type="submission" date="2016-10" db="EMBL/GenBank/DDBJ databases">
        <authorList>
            <person name="Varghese N."/>
            <person name="Submissions S."/>
        </authorList>
    </citation>
    <scope>NUCLEOTIDE SEQUENCE [LARGE SCALE GENOMIC DNA]</scope>
    <source>
        <strain evidence="2">DSM 45789</strain>
    </source>
</reference>
<dbReference type="SUPFAM" id="SSF52096">
    <property type="entry name" value="ClpP/crotonase"/>
    <property type="match status" value="1"/>
</dbReference>
<dbReference type="PANTHER" id="PTHR43459">
    <property type="entry name" value="ENOYL-COA HYDRATASE"/>
    <property type="match status" value="1"/>
</dbReference>
<dbReference type="Pfam" id="PF00378">
    <property type="entry name" value="ECH_1"/>
    <property type="match status" value="1"/>
</dbReference>
<dbReference type="GO" id="GO:0003824">
    <property type="term" value="F:catalytic activity"/>
    <property type="evidence" value="ECO:0007669"/>
    <property type="project" value="UniProtKB-ARBA"/>
</dbReference>
<dbReference type="EMBL" id="FPAA01000007">
    <property type="protein sequence ID" value="SFS75430.1"/>
    <property type="molecule type" value="Genomic_DNA"/>
</dbReference>
<accession>A0A1I6SF35</accession>
<dbReference type="CDD" id="cd06558">
    <property type="entry name" value="crotonase-like"/>
    <property type="match status" value="1"/>
</dbReference>
<organism evidence="1 2">
    <name type="scientific">Marininema halotolerans</name>
    <dbReference type="NCBI Taxonomy" id="1155944"/>
    <lineage>
        <taxon>Bacteria</taxon>
        <taxon>Bacillati</taxon>
        <taxon>Bacillota</taxon>
        <taxon>Bacilli</taxon>
        <taxon>Bacillales</taxon>
        <taxon>Thermoactinomycetaceae</taxon>
        <taxon>Marininema</taxon>
    </lineage>
</organism>
<gene>
    <name evidence="1" type="ORF">SAMN05444972_10729</name>
</gene>
<dbReference type="RefSeq" id="WP_217895879.1">
    <property type="nucleotide sequence ID" value="NZ_FPAA01000007.1"/>
</dbReference>
<protein>
    <submittedName>
        <fullName evidence="1">Enoyl-CoA hydratase/carnithine racemase</fullName>
    </submittedName>
</protein>
<dbReference type="InterPro" id="IPR001753">
    <property type="entry name" value="Enoyl-CoA_hydra/iso"/>
</dbReference>
<evidence type="ECO:0000313" key="2">
    <source>
        <dbReference type="Proteomes" id="UP000198660"/>
    </source>
</evidence>